<dbReference type="Proteomes" id="UP000027265">
    <property type="component" value="Unassembled WGS sequence"/>
</dbReference>
<evidence type="ECO:0000313" key="3">
    <source>
        <dbReference type="Proteomes" id="UP000027265"/>
    </source>
</evidence>
<dbReference type="EMBL" id="KL197775">
    <property type="protein sequence ID" value="KDQ49761.1"/>
    <property type="molecule type" value="Genomic_DNA"/>
</dbReference>
<evidence type="ECO:0000313" key="2">
    <source>
        <dbReference type="EMBL" id="KDQ49761.1"/>
    </source>
</evidence>
<dbReference type="InterPro" id="IPR011008">
    <property type="entry name" value="Dimeric_a/b-barrel"/>
</dbReference>
<dbReference type="Pfam" id="PF07876">
    <property type="entry name" value="Dabb"/>
    <property type="match status" value="1"/>
</dbReference>
<sequence>MSPAPVTHIVSFKYKNVADAPEAARRFQALLTECKLDGKPYILSLTAGSNNSPEGASKGLQHTFVLIFPDLETRDYYLDVDIAHQEFKSYIRPLVQDAFIFDFVDGSFDIVE</sequence>
<protein>
    <recommendedName>
        <fullName evidence="1">Stress-response A/B barrel domain-containing protein</fullName>
    </recommendedName>
</protein>
<organism evidence="2 3">
    <name type="scientific">Jaapia argillacea MUCL 33604</name>
    <dbReference type="NCBI Taxonomy" id="933084"/>
    <lineage>
        <taxon>Eukaryota</taxon>
        <taxon>Fungi</taxon>
        <taxon>Dikarya</taxon>
        <taxon>Basidiomycota</taxon>
        <taxon>Agaricomycotina</taxon>
        <taxon>Agaricomycetes</taxon>
        <taxon>Agaricomycetidae</taxon>
        <taxon>Jaapiales</taxon>
        <taxon>Jaapiaceae</taxon>
        <taxon>Jaapia</taxon>
    </lineage>
</organism>
<feature type="domain" description="Stress-response A/B barrel" evidence="1">
    <location>
        <begin position="6"/>
        <end position="103"/>
    </location>
</feature>
<proteinExistence type="predicted"/>
<gene>
    <name evidence="2" type="ORF">JAAARDRAFT_42600</name>
</gene>
<dbReference type="OrthoDB" id="1601230at2759"/>
<dbReference type="STRING" id="933084.A0A067PH16"/>
<name>A0A067PH16_9AGAM</name>
<dbReference type="AlphaFoldDB" id="A0A067PH16"/>
<keyword evidence="3" id="KW-1185">Reference proteome</keyword>
<dbReference type="HOGENOM" id="CLU_080664_2_1_1"/>
<dbReference type="InterPro" id="IPR013097">
    <property type="entry name" value="Dabb"/>
</dbReference>
<dbReference type="InParanoid" id="A0A067PH16"/>
<accession>A0A067PH16</accession>
<dbReference type="SMART" id="SM00886">
    <property type="entry name" value="Dabb"/>
    <property type="match status" value="1"/>
</dbReference>
<evidence type="ECO:0000259" key="1">
    <source>
        <dbReference type="PROSITE" id="PS51502"/>
    </source>
</evidence>
<reference evidence="3" key="1">
    <citation type="journal article" date="2014" name="Proc. Natl. Acad. Sci. U.S.A.">
        <title>Extensive sampling of basidiomycete genomes demonstrates inadequacy of the white-rot/brown-rot paradigm for wood decay fungi.</title>
        <authorList>
            <person name="Riley R."/>
            <person name="Salamov A.A."/>
            <person name="Brown D.W."/>
            <person name="Nagy L.G."/>
            <person name="Floudas D."/>
            <person name="Held B.W."/>
            <person name="Levasseur A."/>
            <person name="Lombard V."/>
            <person name="Morin E."/>
            <person name="Otillar R."/>
            <person name="Lindquist E.A."/>
            <person name="Sun H."/>
            <person name="LaButti K.M."/>
            <person name="Schmutz J."/>
            <person name="Jabbour D."/>
            <person name="Luo H."/>
            <person name="Baker S.E."/>
            <person name="Pisabarro A.G."/>
            <person name="Walton J.D."/>
            <person name="Blanchette R.A."/>
            <person name="Henrissat B."/>
            <person name="Martin F."/>
            <person name="Cullen D."/>
            <person name="Hibbett D.S."/>
            <person name="Grigoriev I.V."/>
        </authorList>
    </citation>
    <scope>NUCLEOTIDE SEQUENCE [LARGE SCALE GENOMIC DNA]</scope>
    <source>
        <strain evidence="3">MUCL 33604</strain>
    </source>
</reference>
<dbReference type="PROSITE" id="PS51502">
    <property type="entry name" value="S_R_A_B_BARREL"/>
    <property type="match status" value="1"/>
</dbReference>
<dbReference type="Gene3D" id="3.30.70.100">
    <property type="match status" value="1"/>
</dbReference>
<dbReference type="SUPFAM" id="SSF54909">
    <property type="entry name" value="Dimeric alpha+beta barrel"/>
    <property type="match status" value="1"/>
</dbReference>